<dbReference type="InterPro" id="IPR018811">
    <property type="entry name" value="MRX11"/>
</dbReference>
<dbReference type="PANTHER" id="PTHR28002:SF1">
    <property type="entry name" value="MIOREX COMPLEX COMPONENT 11"/>
    <property type="match status" value="1"/>
</dbReference>
<dbReference type="EMBL" id="JAVRRA010017267">
    <property type="protein sequence ID" value="KAK5200650.1"/>
    <property type="molecule type" value="Genomic_DNA"/>
</dbReference>
<feature type="non-terminal residue" evidence="2">
    <location>
        <position position="1"/>
    </location>
</feature>
<reference evidence="2 3" key="1">
    <citation type="submission" date="2023-08" db="EMBL/GenBank/DDBJ databases">
        <title>Black Yeasts Isolated from many extreme environments.</title>
        <authorList>
            <person name="Coleine C."/>
            <person name="Stajich J.E."/>
            <person name="Selbmann L."/>
        </authorList>
    </citation>
    <scope>NUCLEOTIDE SEQUENCE [LARGE SCALE GENOMIC DNA]</scope>
    <source>
        <strain evidence="2 3">CCFEE 536</strain>
    </source>
</reference>
<organism evidence="2 3">
    <name type="scientific">Cryomyces antarcticus</name>
    <dbReference type="NCBI Taxonomy" id="329879"/>
    <lineage>
        <taxon>Eukaryota</taxon>
        <taxon>Fungi</taxon>
        <taxon>Dikarya</taxon>
        <taxon>Ascomycota</taxon>
        <taxon>Pezizomycotina</taxon>
        <taxon>Dothideomycetes</taxon>
        <taxon>Dothideomycetes incertae sedis</taxon>
        <taxon>Cryomyces</taxon>
    </lineage>
</organism>
<evidence type="ECO:0000313" key="3">
    <source>
        <dbReference type="Proteomes" id="UP001357485"/>
    </source>
</evidence>
<proteinExistence type="predicted"/>
<evidence type="ECO:0000256" key="1">
    <source>
        <dbReference type="SAM" id="MobiDB-lite"/>
    </source>
</evidence>
<accession>A0ABR0LMH8</accession>
<sequence>ITAVVPLVGLTATFRYANWMPPYISEGKWVAEGAEKFGRYFRRKGWLGDEEGGGGRGTWWGRGEGGVRLVAEYVVLLAFDVAGVRRRHTLWNVVLICWIRRVATAWAITKALLPARLVLSVWATPWFARWTVIPVVNGVKAVFRRGASKAVPSGAAGTGALGAGAAGQGVVGPAASGPAKSAAAREAAKKPPT</sequence>
<protein>
    <submittedName>
        <fullName evidence="2">Uncharacterized protein</fullName>
    </submittedName>
</protein>
<keyword evidence="3" id="KW-1185">Reference proteome</keyword>
<dbReference type="Pfam" id="PF10306">
    <property type="entry name" value="FLILHELTA"/>
    <property type="match status" value="1"/>
</dbReference>
<dbReference type="Proteomes" id="UP001357485">
    <property type="component" value="Unassembled WGS sequence"/>
</dbReference>
<comment type="caution">
    <text evidence="2">The sequence shown here is derived from an EMBL/GenBank/DDBJ whole genome shotgun (WGS) entry which is preliminary data.</text>
</comment>
<dbReference type="PANTHER" id="PTHR28002">
    <property type="entry name" value="MIOREX COMPLEX COMPONENT 11"/>
    <property type="match status" value="1"/>
</dbReference>
<feature type="compositionally biased region" description="Low complexity" evidence="1">
    <location>
        <begin position="171"/>
        <end position="185"/>
    </location>
</feature>
<evidence type="ECO:0000313" key="2">
    <source>
        <dbReference type="EMBL" id="KAK5200650.1"/>
    </source>
</evidence>
<gene>
    <name evidence="2" type="ORF">LTR16_005376</name>
</gene>
<name>A0ABR0LMH8_9PEZI</name>
<feature type="region of interest" description="Disordered" evidence="1">
    <location>
        <begin position="171"/>
        <end position="193"/>
    </location>
</feature>